<feature type="domain" description="Carbohydrate kinase PfkB" evidence="4">
    <location>
        <begin position="20"/>
        <end position="236"/>
    </location>
</feature>
<dbReference type="EMBL" id="AP027731">
    <property type="protein sequence ID" value="BDZ47675.1"/>
    <property type="molecule type" value="Genomic_DNA"/>
</dbReference>
<dbReference type="InterPro" id="IPR011611">
    <property type="entry name" value="PfkB_dom"/>
</dbReference>
<accession>A0ABN6XVL9</accession>
<evidence type="ECO:0000256" key="3">
    <source>
        <dbReference type="ARBA" id="ARBA00022777"/>
    </source>
</evidence>
<dbReference type="Gene3D" id="3.40.1190.20">
    <property type="match status" value="1"/>
</dbReference>
<keyword evidence="2" id="KW-0808">Transferase</keyword>
<dbReference type="PANTHER" id="PTHR43320">
    <property type="entry name" value="SUGAR KINASE"/>
    <property type="match status" value="1"/>
</dbReference>
<dbReference type="SUPFAM" id="SSF53613">
    <property type="entry name" value="Ribokinase-like"/>
    <property type="match status" value="1"/>
</dbReference>
<evidence type="ECO:0000259" key="4">
    <source>
        <dbReference type="Pfam" id="PF00294"/>
    </source>
</evidence>
<gene>
    <name evidence="5" type="ORF">GCM10025866_35840</name>
</gene>
<dbReference type="InterPro" id="IPR052700">
    <property type="entry name" value="Carb_kinase_PfkB-like"/>
</dbReference>
<dbReference type="Pfam" id="PF00294">
    <property type="entry name" value="PfkB"/>
    <property type="match status" value="1"/>
</dbReference>
<dbReference type="Proteomes" id="UP001321498">
    <property type="component" value="Chromosome"/>
</dbReference>
<keyword evidence="6" id="KW-1185">Reference proteome</keyword>
<dbReference type="PANTHER" id="PTHR43320:SF3">
    <property type="entry name" value="CARBOHYDRATE KINASE PFKB DOMAIN-CONTAINING PROTEIN"/>
    <property type="match status" value="1"/>
</dbReference>
<name>A0ABN6XVL9_9MICO</name>
<dbReference type="InterPro" id="IPR029056">
    <property type="entry name" value="Ribokinase-like"/>
</dbReference>
<comment type="similarity">
    <text evidence="1">Belongs to the carbohydrate kinase PfkB family.</text>
</comment>
<evidence type="ECO:0000313" key="6">
    <source>
        <dbReference type="Proteomes" id="UP001321498"/>
    </source>
</evidence>
<reference evidence="6" key="1">
    <citation type="journal article" date="2019" name="Int. J. Syst. Evol. Microbiol.">
        <title>The Global Catalogue of Microorganisms (GCM) 10K type strain sequencing project: providing services to taxonomists for standard genome sequencing and annotation.</title>
        <authorList>
            <consortium name="The Broad Institute Genomics Platform"/>
            <consortium name="The Broad Institute Genome Sequencing Center for Infectious Disease"/>
            <person name="Wu L."/>
            <person name="Ma J."/>
        </authorList>
    </citation>
    <scope>NUCLEOTIDE SEQUENCE [LARGE SCALE GENOMIC DNA]</scope>
    <source>
        <strain evidence="6">NBRC 108725</strain>
    </source>
</reference>
<proteinExistence type="inferred from homology"/>
<keyword evidence="3" id="KW-0418">Kinase</keyword>
<sequence length="240" mass="24080">MDFVGTVHRTDVARHTEELASFGVTPHLAGSDEPTGSIVLLVEGESRTMFTARGANALTGPDRAEGLLRGAGHLHLTGYSLFDDPSAWSPLLASAAQLGLTVSIDPSSSAFLADSGIDAFLTATAGADVIFPNLDEGRLLSGRTDPAEVAEALGELYPIVAVTLGPDGAELRTRHGFSGRVPAALPQGGLVDPTGAGDAFAAGFLAAWLGGAEPHAAGIAGAAVAARAVAAVGARPAPPS</sequence>
<organism evidence="5 6">
    <name type="scientific">Naasia aerilata</name>
    <dbReference type="NCBI Taxonomy" id="1162966"/>
    <lineage>
        <taxon>Bacteria</taxon>
        <taxon>Bacillati</taxon>
        <taxon>Actinomycetota</taxon>
        <taxon>Actinomycetes</taxon>
        <taxon>Micrococcales</taxon>
        <taxon>Microbacteriaceae</taxon>
        <taxon>Naasia</taxon>
    </lineage>
</organism>
<dbReference type="InterPro" id="IPR002173">
    <property type="entry name" value="Carboh/pur_kinase_PfkB_CS"/>
</dbReference>
<dbReference type="PROSITE" id="PS00584">
    <property type="entry name" value="PFKB_KINASES_2"/>
    <property type="match status" value="1"/>
</dbReference>
<evidence type="ECO:0000313" key="5">
    <source>
        <dbReference type="EMBL" id="BDZ47675.1"/>
    </source>
</evidence>
<evidence type="ECO:0000256" key="1">
    <source>
        <dbReference type="ARBA" id="ARBA00010688"/>
    </source>
</evidence>
<protein>
    <recommendedName>
        <fullName evidence="4">Carbohydrate kinase PfkB domain-containing protein</fullName>
    </recommendedName>
</protein>
<evidence type="ECO:0000256" key="2">
    <source>
        <dbReference type="ARBA" id="ARBA00022679"/>
    </source>
</evidence>